<protein>
    <recommendedName>
        <fullName evidence="7">Pectinesterase</fullName>
        <ecNumber evidence="7">3.1.1.11</ecNumber>
    </recommendedName>
</protein>
<comment type="pathway">
    <text evidence="1 7">Glycan metabolism; pectin degradation; 2-dehydro-3-deoxy-D-gluconate from pectin: step 1/5.</text>
</comment>
<keyword evidence="8" id="KW-1133">Transmembrane helix</keyword>
<dbReference type="Gene3D" id="2.160.20.10">
    <property type="entry name" value="Single-stranded right-handed beta-helix, Pectin lyase-like"/>
    <property type="match status" value="1"/>
</dbReference>
<dbReference type="FunFam" id="2.160.20.10:FF:000001">
    <property type="entry name" value="Pectinesterase"/>
    <property type="match status" value="1"/>
</dbReference>
<evidence type="ECO:0000256" key="5">
    <source>
        <dbReference type="ARBA" id="ARBA00023085"/>
    </source>
</evidence>
<dbReference type="Pfam" id="PF04043">
    <property type="entry name" value="PMEI"/>
    <property type="match status" value="1"/>
</dbReference>
<dbReference type="NCBIfam" id="TIGR01614">
    <property type="entry name" value="PME_inhib"/>
    <property type="match status" value="1"/>
</dbReference>
<comment type="similarity">
    <text evidence="3">In the C-terminal section; belongs to the pectinesterase family.</text>
</comment>
<evidence type="ECO:0000256" key="2">
    <source>
        <dbReference type="ARBA" id="ARBA00006027"/>
    </source>
</evidence>
<evidence type="ECO:0000256" key="4">
    <source>
        <dbReference type="ARBA" id="ARBA00022801"/>
    </source>
</evidence>
<evidence type="ECO:0000313" key="11">
    <source>
        <dbReference type="Proteomes" id="UP000825935"/>
    </source>
</evidence>
<dbReference type="InterPro" id="IPR033131">
    <property type="entry name" value="Pectinesterase_Asp_AS"/>
</dbReference>
<dbReference type="InterPro" id="IPR012334">
    <property type="entry name" value="Pectin_lyas_fold"/>
</dbReference>
<evidence type="ECO:0000313" key="10">
    <source>
        <dbReference type="EMBL" id="KAH7445566.1"/>
    </source>
</evidence>
<organism evidence="10 11">
    <name type="scientific">Ceratopteris richardii</name>
    <name type="common">Triangle waterfern</name>
    <dbReference type="NCBI Taxonomy" id="49495"/>
    <lineage>
        <taxon>Eukaryota</taxon>
        <taxon>Viridiplantae</taxon>
        <taxon>Streptophyta</taxon>
        <taxon>Embryophyta</taxon>
        <taxon>Tracheophyta</taxon>
        <taxon>Polypodiopsida</taxon>
        <taxon>Polypodiidae</taxon>
        <taxon>Polypodiales</taxon>
        <taxon>Pteridineae</taxon>
        <taxon>Pteridaceae</taxon>
        <taxon>Parkerioideae</taxon>
        <taxon>Ceratopteris</taxon>
    </lineage>
</organism>
<evidence type="ECO:0000256" key="7">
    <source>
        <dbReference type="RuleBase" id="RU000589"/>
    </source>
</evidence>
<evidence type="ECO:0000256" key="1">
    <source>
        <dbReference type="ARBA" id="ARBA00005184"/>
    </source>
</evidence>
<keyword evidence="5 7" id="KW-0063">Aspartyl esterase</keyword>
<gene>
    <name evidence="10" type="ORF">KP509_01G014900</name>
</gene>
<dbReference type="EC" id="3.1.1.11" evidence="7"/>
<dbReference type="CDD" id="cd15798">
    <property type="entry name" value="PMEI-like_3"/>
    <property type="match status" value="1"/>
</dbReference>
<comment type="caution">
    <text evidence="10">The sequence shown here is derived from an EMBL/GenBank/DDBJ whole genome shotgun (WGS) entry which is preliminary data.</text>
</comment>
<keyword evidence="8" id="KW-0472">Membrane</keyword>
<dbReference type="InterPro" id="IPR035513">
    <property type="entry name" value="Invertase/methylesterase_inhib"/>
</dbReference>
<dbReference type="SMART" id="SM00856">
    <property type="entry name" value="PMEI"/>
    <property type="match status" value="1"/>
</dbReference>
<dbReference type="GO" id="GO:0030599">
    <property type="term" value="F:pectinesterase activity"/>
    <property type="evidence" value="ECO:0007669"/>
    <property type="project" value="UniProtKB-UniRule"/>
</dbReference>
<keyword evidence="11" id="KW-1185">Reference proteome</keyword>
<feature type="active site" evidence="6">
    <location>
        <position position="447"/>
    </location>
</feature>
<dbReference type="OMA" id="GISVQKC"/>
<feature type="domain" description="Pectinesterase inhibitor" evidence="9">
    <location>
        <begin position="66"/>
        <end position="223"/>
    </location>
</feature>
<proteinExistence type="inferred from homology"/>
<dbReference type="InterPro" id="IPR000070">
    <property type="entry name" value="Pectinesterase_cat"/>
</dbReference>
<evidence type="ECO:0000256" key="3">
    <source>
        <dbReference type="ARBA" id="ARBA00007786"/>
    </source>
</evidence>
<dbReference type="Pfam" id="PF01095">
    <property type="entry name" value="Pectinesterase"/>
    <property type="match status" value="1"/>
</dbReference>
<dbReference type="InterPro" id="IPR006501">
    <property type="entry name" value="Pectinesterase_inhib_dom"/>
</dbReference>
<dbReference type="GO" id="GO:0042545">
    <property type="term" value="P:cell wall modification"/>
    <property type="evidence" value="ECO:0007669"/>
    <property type="project" value="UniProtKB-UniRule"/>
</dbReference>
<comment type="similarity">
    <text evidence="2">In the N-terminal section; belongs to the PMEI family.</text>
</comment>
<evidence type="ECO:0000259" key="9">
    <source>
        <dbReference type="SMART" id="SM00856"/>
    </source>
</evidence>
<keyword evidence="4 7" id="KW-0378">Hydrolase</keyword>
<comment type="catalytic activity">
    <reaction evidence="7">
        <text>[(1-&gt;4)-alpha-D-galacturonosyl methyl ester](n) + n H2O = [(1-&gt;4)-alpha-D-galacturonosyl](n) + n methanol + n H(+)</text>
        <dbReference type="Rhea" id="RHEA:22380"/>
        <dbReference type="Rhea" id="RHEA-COMP:14570"/>
        <dbReference type="Rhea" id="RHEA-COMP:14573"/>
        <dbReference type="ChEBI" id="CHEBI:15377"/>
        <dbReference type="ChEBI" id="CHEBI:15378"/>
        <dbReference type="ChEBI" id="CHEBI:17790"/>
        <dbReference type="ChEBI" id="CHEBI:140522"/>
        <dbReference type="ChEBI" id="CHEBI:140523"/>
        <dbReference type="EC" id="3.1.1.11"/>
    </reaction>
</comment>
<dbReference type="PANTHER" id="PTHR31707">
    <property type="entry name" value="PECTINESTERASE"/>
    <property type="match status" value="1"/>
</dbReference>
<dbReference type="SUPFAM" id="SSF51126">
    <property type="entry name" value="Pectin lyase-like"/>
    <property type="match status" value="1"/>
</dbReference>
<dbReference type="Proteomes" id="UP000825935">
    <property type="component" value="Chromosome 1"/>
</dbReference>
<dbReference type="Gene3D" id="1.20.140.40">
    <property type="entry name" value="Invertase/pectin methylesterase inhibitor family protein"/>
    <property type="match status" value="1"/>
</dbReference>
<reference evidence="10" key="1">
    <citation type="submission" date="2021-08" db="EMBL/GenBank/DDBJ databases">
        <title>WGS assembly of Ceratopteris richardii.</title>
        <authorList>
            <person name="Marchant D.B."/>
            <person name="Chen G."/>
            <person name="Jenkins J."/>
            <person name="Shu S."/>
            <person name="Leebens-Mack J."/>
            <person name="Grimwood J."/>
            <person name="Schmutz J."/>
            <person name="Soltis P."/>
            <person name="Soltis D."/>
            <person name="Chen Z.-H."/>
        </authorList>
    </citation>
    <scope>NUCLEOTIDE SEQUENCE</scope>
    <source>
        <strain evidence="10">Whitten #5841</strain>
        <tissue evidence="10">Leaf</tissue>
    </source>
</reference>
<dbReference type="OrthoDB" id="2019149at2759"/>
<feature type="transmembrane region" description="Helical" evidence="8">
    <location>
        <begin position="21"/>
        <end position="39"/>
    </location>
</feature>
<evidence type="ECO:0000256" key="6">
    <source>
        <dbReference type="PROSITE-ProRule" id="PRU10040"/>
    </source>
</evidence>
<keyword evidence="8" id="KW-0812">Transmembrane</keyword>
<sequence>MQPGLAILNAPALPYIHCRRIAFAVSLLAIIAISVAYVSHRHTNDGSVSSNFHFKQKLSIPGLDVGVKQIFSSVCSRTLYPDACLEELSSFSISAITNPSQLVSLSVQAALARADEAYQVAKQVSSEPGLSSLVRQCTEDCSGFMQEAKEQLSLAVSKLSNFQFSDIKSSEIYLRDVKVWLSAAISFQTACIDGFELAPGSIQIEVEANQGHLSKVIANGLFLVDTLARVGDHLDTWLNGFSPVPPYVHLRRRLLSAKADNTEDHEKLMEVQEGFPHWVSAGERRLLQSSSDYIEADAVVAQDGSGDYFYITDALMDIPDERQGRYVIYIKEGIYEEVFNVTKDLKNITFIGDGIGSTVITGDRNVSSGVFNTYRTCTVGIAAEGFYARDLTFQNTAGPSGHQAVALRAQADFLVFYRCSFEGYQDTLYALSSRQFYRECAISGTVDFIFGNAIAAFQNCNITARLPLENQQNTLTAQGRKVAVDISGYSFQNCTINGEAELLSSPFPVATFLGRPWKAYSRVVFLESEMDSIIDPAGWVEWNESNPYIDTLYYGEYANRGPGSNTDHRVKWPGVRPNLSEEEASQYTVQNFLAGETWLGAYDVDYQSNLS</sequence>
<evidence type="ECO:0000256" key="8">
    <source>
        <dbReference type="SAM" id="Phobius"/>
    </source>
</evidence>
<dbReference type="AlphaFoldDB" id="A0A8T2VIB8"/>
<name>A0A8T2VIB8_CERRI</name>
<dbReference type="InterPro" id="IPR011050">
    <property type="entry name" value="Pectin_lyase_fold/virulence"/>
</dbReference>
<dbReference type="GO" id="GO:0004857">
    <property type="term" value="F:enzyme inhibitor activity"/>
    <property type="evidence" value="ECO:0007669"/>
    <property type="project" value="InterPro"/>
</dbReference>
<accession>A0A8T2VIB8</accession>
<dbReference type="GO" id="GO:0045490">
    <property type="term" value="P:pectin catabolic process"/>
    <property type="evidence" value="ECO:0007669"/>
    <property type="project" value="UniProtKB-UniRule"/>
</dbReference>
<dbReference type="EMBL" id="CM035406">
    <property type="protein sequence ID" value="KAH7445566.1"/>
    <property type="molecule type" value="Genomic_DNA"/>
</dbReference>
<dbReference type="SUPFAM" id="SSF101148">
    <property type="entry name" value="Plant invertase/pectin methylesterase inhibitor"/>
    <property type="match status" value="1"/>
</dbReference>
<dbReference type="PROSITE" id="PS00503">
    <property type="entry name" value="PECTINESTERASE_2"/>
    <property type="match status" value="1"/>
</dbReference>